<comment type="function">
    <text evidence="2">Adapter protein required for efficient degradation of Spx by ClpXP under non-stress conditions. Interaction with Spx stabilizes Spx and exposes the C-terminus of Spx for recognition and proteolysis by ClpXP.</text>
</comment>
<dbReference type="Pfam" id="PF13743">
    <property type="entry name" value="Thioredoxin_5"/>
    <property type="match status" value="1"/>
</dbReference>
<proteinExistence type="inferred from homology"/>
<comment type="subcellular location">
    <subcellularLocation>
        <location evidence="2">Cytoplasm</location>
    </subcellularLocation>
</comment>
<evidence type="ECO:0000256" key="2">
    <source>
        <dbReference type="HAMAP-Rule" id="MF_02245"/>
    </source>
</evidence>
<gene>
    <name evidence="2" type="primary">spxH</name>
    <name evidence="3" type="ORF">EDD68_10951</name>
</gene>
<name>A0A4R3N0U0_9BACI</name>
<evidence type="ECO:0000313" key="4">
    <source>
        <dbReference type="Proteomes" id="UP000294650"/>
    </source>
</evidence>
<evidence type="ECO:0000256" key="1">
    <source>
        <dbReference type="ARBA" id="ARBA00022490"/>
    </source>
</evidence>
<dbReference type="Gene3D" id="1.10.472.60">
    <property type="entry name" value="putative protein disulfide isomerase domain"/>
    <property type="match status" value="1"/>
</dbReference>
<organism evidence="3 4">
    <name type="scientific">Melghiribacillus thermohalophilus</name>
    <dbReference type="NCBI Taxonomy" id="1324956"/>
    <lineage>
        <taxon>Bacteria</taxon>
        <taxon>Bacillati</taxon>
        <taxon>Bacillota</taxon>
        <taxon>Bacilli</taxon>
        <taxon>Bacillales</taxon>
        <taxon>Bacillaceae</taxon>
        <taxon>Melghiribacillus</taxon>
    </lineage>
</organism>
<dbReference type="PANTHER" id="PTHR13887:SF47">
    <property type="entry name" value="CLPXP ADAPTER PROTEIN SPXH"/>
    <property type="match status" value="1"/>
</dbReference>
<keyword evidence="1 2" id="KW-0963">Cytoplasm</keyword>
<dbReference type="GO" id="GO:0005737">
    <property type="term" value="C:cytoplasm"/>
    <property type="evidence" value="ECO:0007669"/>
    <property type="project" value="UniProtKB-SubCell"/>
</dbReference>
<keyword evidence="3" id="KW-0413">Isomerase</keyword>
<dbReference type="Proteomes" id="UP000294650">
    <property type="component" value="Unassembled WGS sequence"/>
</dbReference>
<sequence>MTWKNTGHANNRSRPPKSQYGFFNLLNKPVEIYVFIDPLCPRCWSMEPFLKKLVIEYGRFFKLRPIISGDLSRLNLNQVQEPKKLAETWEKTATCTGMSCDGDLWLENPVSSPWLASLAIKAAELQGRKAGMTFLRKLQEFLFLDKQNISDVNVLTKCAEEADLDVEEFKRDLHSNSAKLALRCDLQITREMEVEHIPTIVLFNQLDDNEGLKITGLYTYDVYVEVLQEVLQKKPRPASKPSLEEFLKHYHFVASKEISVVYDWSLEKTEKEMKKMVLKQKAERVPVKYGTFWRYIDQGQ</sequence>
<evidence type="ECO:0000313" key="3">
    <source>
        <dbReference type="EMBL" id="TCT22405.1"/>
    </source>
</evidence>
<dbReference type="PANTHER" id="PTHR13887">
    <property type="entry name" value="GLUTATHIONE S-TRANSFERASE KAPPA"/>
    <property type="match status" value="1"/>
</dbReference>
<dbReference type="Gene3D" id="3.40.30.10">
    <property type="entry name" value="Glutaredoxin"/>
    <property type="match status" value="1"/>
</dbReference>
<dbReference type="SUPFAM" id="SSF52833">
    <property type="entry name" value="Thioredoxin-like"/>
    <property type="match status" value="1"/>
</dbReference>
<dbReference type="GO" id="GO:0016853">
    <property type="term" value="F:isomerase activity"/>
    <property type="evidence" value="ECO:0007669"/>
    <property type="project" value="UniProtKB-KW"/>
</dbReference>
<dbReference type="InterPro" id="IPR046404">
    <property type="entry name" value="Adapter_SpxH"/>
</dbReference>
<dbReference type="OrthoDB" id="9813770at2"/>
<dbReference type="InterPro" id="IPR036249">
    <property type="entry name" value="Thioredoxin-like_sf"/>
</dbReference>
<protein>
    <recommendedName>
        <fullName evidence="2">ClpXP adapter protein SpxH</fullName>
    </recommendedName>
</protein>
<comment type="subunit">
    <text evidence="2">Interacts with Spx.</text>
</comment>
<dbReference type="HAMAP" id="MF_02245">
    <property type="entry name" value="Adapter_SpxH"/>
    <property type="match status" value="1"/>
</dbReference>
<dbReference type="RefSeq" id="WP_132371721.1">
    <property type="nucleotide sequence ID" value="NZ_SMAN01000009.1"/>
</dbReference>
<reference evidence="3 4" key="1">
    <citation type="submission" date="2019-03" db="EMBL/GenBank/DDBJ databases">
        <title>Genomic Encyclopedia of Type Strains, Phase IV (KMG-IV): sequencing the most valuable type-strain genomes for metagenomic binning, comparative biology and taxonomic classification.</title>
        <authorList>
            <person name="Goeker M."/>
        </authorList>
    </citation>
    <scope>NUCLEOTIDE SEQUENCE [LARGE SCALE GENOMIC DNA]</scope>
    <source>
        <strain evidence="3 4">DSM 25894</strain>
    </source>
</reference>
<dbReference type="AlphaFoldDB" id="A0A4R3N0U0"/>
<accession>A0A4R3N0U0</accession>
<keyword evidence="4" id="KW-1185">Reference proteome</keyword>
<comment type="similarity">
    <text evidence="2">Belongs to the SpxH family.</text>
</comment>
<comment type="caution">
    <text evidence="3">The sequence shown here is derived from an EMBL/GenBank/DDBJ whole genome shotgun (WGS) entry which is preliminary data.</text>
</comment>
<dbReference type="EMBL" id="SMAN01000009">
    <property type="protein sequence ID" value="TCT22405.1"/>
    <property type="molecule type" value="Genomic_DNA"/>
</dbReference>
<dbReference type="CDD" id="cd03025">
    <property type="entry name" value="DsbA_FrnE_like"/>
    <property type="match status" value="1"/>
</dbReference>